<name>X1EIY8_9ZZZZ</name>
<proteinExistence type="predicted"/>
<reference evidence="1" key="1">
    <citation type="journal article" date="2014" name="Front. Microbiol.">
        <title>High frequency of phylogenetically diverse reductive dehalogenase-homologous genes in deep subseafloor sedimentary metagenomes.</title>
        <authorList>
            <person name="Kawai M."/>
            <person name="Futagami T."/>
            <person name="Toyoda A."/>
            <person name="Takaki Y."/>
            <person name="Nishi S."/>
            <person name="Hori S."/>
            <person name="Arai W."/>
            <person name="Tsubouchi T."/>
            <person name="Morono Y."/>
            <person name="Uchiyama I."/>
            <person name="Ito T."/>
            <person name="Fujiyama A."/>
            <person name="Inagaki F."/>
            <person name="Takami H."/>
        </authorList>
    </citation>
    <scope>NUCLEOTIDE SEQUENCE</scope>
    <source>
        <strain evidence="1">Expedition CK06-06</strain>
    </source>
</reference>
<evidence type="ECO:0000313" key="1">
    <source>
        <dbReference type="EMBL" id="GAH32552.1"/>
    </source>
</evidence>
<gene>
    <name evidence="1" type="ORF">S03H2_23755</name>
</gene>
<accession>X1EIY8</accession>
<feature type="non-terminal residue" evidence="1">
    <location>
        <position position="73"/>
    </location>
</feature>
<protein>
    <submittedName>
        <fullName evidence="1">Uncharacterized protein</fullName>
    </submittedName>
</protein>
<sequence length="73" mass="8740">MTKNQINNQQRLVHQHTNTAAEQVCIRLEEFMESRLSALAVFAERWVQRSDFSQKRFLQFAELYYLSYPRANS</sequence>
<comment type="caution">
    <text evidence="1">The sequence shown here is derived from an EMBL/GenBank/DDBJ whole genome shotgun (WGS) entry which is preliminary data.</text>
</comment>
<dbReference type="EMBL" id="BARU01013034">
    <property type="protein sequence ID" value="GAH32552.1"/>
    <property type="molecule type" value="Genomic_DNA"/>
</dbReference>
<organism evidence="1">
    <name type="scientific">marine sediment metagenome</name>
    <dbReference type="NCBI Taxonomy" id="412755"/>
    <lineage>
        <taxon>unclassified sequences</taxon>
        <taxon>metagenomes</taxon>
        <taxon>ecological metagenomes</taxon>
    </lineage>
</organism>
<dbReference type="AlphaFoldDB" id="X1EIY8"/>